<sequence>MKRRTSLYCVPALSLSLLSLYRTAFLTQAFTDISSRDYTITTYRSCCSPLIVVSTAAHDNYMQPLTGISTKCVHKQRSIQDL</sequence>
<name>A0A2M4DPQ5_ANODA</name>
<accession>A0A2M4DPQ5</accession>
<evidence type="ECO:0000256" key="1">
    <source>
        <dbReference type="SAM" id="SignalP"/>
    </source>
</evidence>
<evidence type="ECO:0000313" key="2">
    <source>
        <dbReference type="EMBL" id="MBW79532.1"/>
    </source>
</evidence>
<organism evidence="2">
    <name type="scientific">Anopheles darlingi</name>
    <name type="common">Mosquito</name>
    <dbReference type="NCBI Taxonomy" id="43151"/>
    <lineage>
        <taxon>Eukaryota</taxon>
        <taxon>Metazoa</taxon>
        <taxon>Ecdysozoa</taxon>
        <taxon>Arthropoda</taxon>
        <taxon>Hexapoda</taxon>
        <taxon>Insecta</taxon>
        <taxon>Pterygota</taxon>
        <taxon>Neoptera</taxon>
        <taxon>Endopterygota</taxon>
        <taxon>Diptera</taxon>
        <taxon>Nematocera</taxon>
        <taxon>Culicoidea</taxon>
        <taxon>Culicidae</taxon>
        <taxon>Anophelinae</taxon>
        <taxon>Anopheles</taxon>
    </lineage>
</organism>
<dbReference type="EMBL" id="GGFL01015354">
    <property type="protein sequence ID" value="MBW79532.1"/>
    <property type="molecule type" value="Transcribed_RNA"/>
</dbReference>
<reference evidence="2" key="1">
    <citation type="submission" date="2018-01" db="EMBL/GenBank/DDBJ databases">
        <title>An insight into the sialome of Amazonian anophelines.</title>
        <authorList>
            <person name="Ribeiro J.M."/>
            <person name="Scarpassa V."/>
            <person name="Calvo E."/>
        </authorList>
    </citation>
    <scope>NUCLEOTIDE SEQUENCE</scope>
</reference>
<proteinExistence type="predicted"/>
<dbReference type="AlphaFoldDB" id="A0A2M4DPQ5"/>
<feature type="chain" id="PRO_5014676093" evidence="1">
    <location>
        <begin position="30"/>
        <end position="82"/>
    </location>
</feature>
<keyword evidence="1" id="KW-0732">Signal</keyword>
<protein>
    <submittedName>
        <fullName evidence="2">Putative secreted protein</fullName>
    </submittedName>
</protein>
<feature type="signal peptide" evidence="1">
    <location>
        <begin position="1"/>
        <end position="29"/>
    </location>
</feature>